<dbReference type="InterPro" id="IPR000717">
    <property type="entry name" value="PCI_dom"/>
</dbReference>
<keyword evidence="3" id="KW-1185">Reference proteome</keyword>
<proteinExistence type="predicted"/>
<sequence>MVLRRRVKKGQGDNVYLLHERRSSYSVRNIPTPSIPDLWELRKQVILQVAKRRNGQIRIQDIAAECNVPFRIAAGWLSRLAHEGILTAVVGQQHAIVYFVKEVGQASE</sequence>
<accession>A0ABU3RHG1</accession>
<name>A0ABU3RHG1_9BACL</name>
<dbReference type="EMBL" id="JAWCUD010000008">
    <property type="protein sequence ID" value="MDU0203719.1"/>
    <property type="molecule type" value="Genomic_DNA"/>
</dbReference>
<dbReference type="RefSeq" id="WP_315953808.1">
    <property type="nucleotide sequence ID" value="NZ_JAWCUD010000008.1"/>
</dbReference>
<feature type="domain" description="PCI" evidence="1">
    <location>
        <begin position="41"/>
        <end position="99"/>
    </location>
</feature>
<protein>
    <recommendedName>
        <fullName evidence="1">PCI domain-containing protein</fullName>
    </recommendedName>
</protein>
<comment type="caution">
    <text evidence="2">The sequence shown here is derived from an EMBL/GenBank/DDBJ whole genome shotgun (WGS) entry which is preliminary data.</text>
</comment>
<evidence type="ECO:0000313" key="2">
    <source>
        <dbReference type="EMBL" id="MDU0203719.1"/>
    </source>
</evidence>
<dbReference type="Pfam" id="PF01399">
    <property type="entry name" value="PCI"/>
    <property type="match status" value="1"/>
</dbReference>
<dbReference type="Proteomes" id="UP001260980">
    <property type="component" value="Unassembled WGS sequence"/>
</dbReference>
<reference evidence="2 3" key="1">
    <citation type="submission" date="2023-10" db="EMBL/GenBank/DDBJ databases">
        <title>Paenibacillus strain PFR10 Genome sequencing and assembly.</title>
        <authorList>
            <person name="Kim I."/>
        </authorList>
    </citation>
    <scope>NUCLEOTIDE SEQUENCE [LARGE SCALE GENOMIC DNA]</scope>
    <source>
        <strain evidence="2 3">PFR10</strain>
    </source>
</reference>
<evidence type="ECO:0000313" key="3">
    <source>
        <dbReference type="Proteomes" id="UP001260980"/>
    </source>
</evidence>
<organism evidence="2 3">
    <name type="scientific">Paenibacillus violae</name>
    <dbReference type="NCBI Taxonomy" id="3077234"/>
    <lineage>
        <taxon>Bacteria</taxon>
        <taxon>Bacillati</taxon>
        <taxon>Bacillota</taxon>
        <taxon>Bacilli</taxon>
        <taxon>Bacillales</taxon>
        <taxon>Paenibacillaceae</taxon>
        <taxon>Paenibacillus</taxon>
    </lineage>
</organism>
<gene>
    <name evidence="2" type="ORF">RQP52_21785</name>
</gene>
<evidence type="ECO:0000259" key="1">
    <source>
        <dbReference type="Pfam" id="PF01399"/>
    </source>
</evidence>